<name>A0EG75_PARTE</name>
<sequence length="38" mass="4397">MSFAQSSTGQPTPQALMSIWRSQDSDPPYFKFFKISKR</sequence>
<evidence type="ECO:0000313" key="1">
    <source>
        <dbReference type="EMBL" id="CAK94316.1"/>
    </source>
</evidence>
<gene>
    <name evidence="1" type="ORF">GSPATT00026640001</name>
</gene>
<reference evidence="1 2" key="1">
    <citation type="journal article" date="2006" name="Nature">
        <title>Global trends of whole-genome duplications revealed by the ciliate Paramecium tetraurelia.</title>
        <authorList>
            <consortium name="Genoscope"/>
            <person name="Aury J.-M."/>
            <person name="Jaillon O."/>
            <person name="Duret L."/>
            <person name="Noel B."/>
            <person name="Jubin C."/>
            <person name="Porcel B.M."/>
            <person name="Segurens B."/>
            <person name="Daubin V."/>
            <person name="Anthouard V."/>
            <person name="Aiach N."/>
            <person name="Arnaiz O."/>
            <person name="Billaut A."/>
            <person name="Beisson J."/>
            <person name="Blanc I."/>
            <person name="Bouhouche K."/>
            <person name="Camara F."/>
            <person name="Duharcourt S."/>
            <person name="Guigo R."/>
            <person name="Gogendeau D."/>
            <person name="Katinka M."/>
            <person name="Keller A.-M."/>
            <person name="Kissmehl R."/>
            <person name="Klotz C."/>
            <person name="Koll F."/>
            <person name="Le Moue A."/>
            <person name="Lepere C."/>
            <person name="Malinsky S."/>
            <person name="Nowacki M."/>
            <person name="Nowak J.K."/>
            <person name="Plattner H."/>
            <person name="Poulain J."/>
            <person name="Ruiz F."/>
            <person name="Serrano V."/>
            <person name="Zagulski M."/>
            <person name="Dessen P."/>
            <person name="Betermier M."/>
            <person name="Weissenbach J."/>
            <person name="Scarpelli C."/>
            <person name="Schachter V."/>
            <person name="Sperling L."/>
            <person name="Meyer E."/>
            <person name="Cohen J."/>
            <person name="Wincker P."/>
        </authorList>
    </citation>
    <scope>NUCLEOTIDE SEQUENCE [LARGE SCALE GENOMIC DNA]</scope>
    <source>
        <strain evidence="1 2">Stock d4-2</strain>
    </source>
</reference>
<dbReference type="GeneID" id="76803728"/>
<dbReference type="InParanoid" id="A0EG75"/>
<keyword evidence="2" id="KW-1185">Reference proteome</keyword>
<proteinExistence type="predicted"/>
<evidence type="ECO:0008006" key="3">
    <source>
        <dbReference type="Google" id="ProtNLM"/>
    </source>
</evidence>
<organism evidence="1 2">
    <name type="scientific">Paramecium tetraurelia</name>
    <dbReference type="NCBI Taxonomy" id="5888"/>
    <lineage>
        <taxon>Eukaryota</taxon>
        <taxon>Sar</taxon>
        <taxon>Alveolata</taxon>
        <taxon>Ciliophora</taxon>
        <taxon>Intramacronucleata</taxon>
        <taxon>Oligohymenophorea</taxon>
        <taxon>Peniculida</taxon>
        <taxon>Parameciidae</taxon>
        <taxon>Paramecium</taxon>
    </lineage>
</organism>
<dbReference type="HOGENOM" id="CLU_3336656_0_0_1"/>
<dbReference type="AlphaFoldDB" id="A0EG75"/>
<dbReference type="RefSeq" id="XP_052287168.1">
    <property type="nucleotide sequence ID" value="XM_052431192.1"/>
</dbReference>
<accession>A0EG75</accession>
<protein>
    <recommendedName>
        <fullName evidence="3">EH domain-containing protein</fullName>
    </recommendedName>
</protein>
<evidence type="ECO:0000313" key="2">
    <source>
        <dbReference type="Proteomes" id="UP000000600"/>
    </source>
</evidence>
<dbReference type="EMBL" id="CT868676">
    <property type="protein sequence ID" value="CAK94316.1"/>
    <property type="molecule type" value="Genomic_DNA"/>
</dbReference>
<dbReference type="Proteomes" id="UP000000600">
    <property type="component" value="Unassembled WGS sequence"/>
</dbReference>